<evidence type="ECO:0000313" key="4">
    <source>
        <dbReference type="Proteomes" id="UP001418222"/>
    </source>
</evidence>
<evidence type="ECO:0000259" key="2">
    <source>
        <dbReference type="PROSITE" id="PS50004"/>
    </source>
</evidence>
<dbReference type="PANTHER" id="PTHR32246">
    <property type="entry name" value="INGRESSION PROTEIN FIC1"/>
    <property type="match status" value="1"/>
</dbReference>
<dbReference type="PANTHER" id="PTHR32246:SF169">
    <property type="entry name" value="PROTEIN SRC2-LIKE"/>
    <property type="match status" value="1"/>
</dbReference>
<evidence type="ECO:0000313" key="3">
    <source>
        <dbReference type="EMBL" id="KAK8938941.1"/>
    </source>
</evidence>
<dbReference type="SMART" id="SM00239">
    <property type="entry name" value="C2"/>
    <property type="match status" value="1"/>
</dbReference>
<dbReference type="GO" id="GO:0006952">
    <property type="term" value="P:defense response"/>
    <property type="evidence" value="ECO:0007669"/>
    <property type="project" value="InterPro"/>
</dbReference>
<name>A0AAP0BGV4_9ASPA</name>
<dbReference type="EMBL" id="JBBWWQ010000009">
    <property type="protein sequence ID" value="KAK8938941.1"/>
    <property type="molecule type" value="Genomic_DNA"/>
</dbReference>
<feature type="region of interest" description="Disordered" evidence="1">
    <location>
        <begin position="247"/>
        <end position="266"/>
    </location>
</feature>
<sequence>MQETLNKAPPMDTRSILLTSISCKGVKYFALFQKPSVYAVVSIAGGDDPKKQKHKTSPDHEGGENPEWDQAAMLFDLEHADFKELFLEFRIMAKGNLLGDKLIGKSRALISDLVEGNPSGVVRHVSYQVGSSDGKPNGVLSFSYKLNLPEMEIRLPVAPLDPMIPSPPLKDYYPPPPATESLYPPLPLLEDSPVDYFYYRNQRSPPDPIRYYTPPPPPPQHSVGYYYPPSERAVYIPVSARDAGYLSGTGSVSSNREYYPPPPAELPPPPMPASGTYYPPSATGYAHPPYPQDSCCYCNCTRN</sequence>
<accession>A0AAP0BGV4</accession>
<dbReference type="InterPro" id="IPR035892">
    <property type="entry name" value="C2_domain_sf"/>
</dbReference>
<dbReference type="Pfam" id="PF00168">
    <property type="entry name" value="C2"/>
    <property type="match status" value="1"/>
</dbReference>
<feature type="domain" description="C2" evidence="2">
    <location>
        <begin position="1"/>
        <end position="123"/>
    </location>
</feature>
<reference evidence="3 4" key="1">
    <citation type="journal article" date="2022" name="Nat. Plants">
        <title>Genomes of leafy and leafless Platanthera orchids illuminate the evolution of mycoheterotrophy.</title>
        <authorList>
            <person name="Li M.H."/>
            <person name="Liu K.W."/>
            <person name="Li Z."/>
            <person name="Lu H.C."/>
            <person name="Ye Q.L."/>
            <person name="Zhang D."/>
            <person name="Wang J.Y."/>
            <person name="Li Y.F."/>
            <person name="Zhong Z.M."/>
            <person name="Liu X."/>
            <person name="Yu X."/>
            <person name="Liu D.K."/>
            <person name="Tu X.D."/>
            <person name="Liu B."/>
            <person name="Hao Y."/>
            <person name="Liao X.Y."/>
            <person name="Jiang Y.T."/>
            <person name="Sun W.H."/>
            <person name="Chen J."/>
            <person name="Chen Y.Q."/>
            <person name="Ai Y."/>
            <person name="Zhai J.W."/>
            <person name="Wu S.S."/>
            <person name="Zhou Z."/>
            <person name="Hsiao Y.Y."/>
            <person name="Wu W.L."/>
            <person name="Chen Y.Y."/>
            <person name="Lin Y.F."/>
            <person name="Hsu J.L."/>
            <person name="Li C.Y."/>
            <person name="Wang Z.W."/>
            <person name="Zhao X."/>
            <person name="Zhong W.Y."/>
            <person name="Ma X.K."/>
            <person name="Ma L."/>
            <person name="Huang J."/>
            <person name="Chen G.Z."/>
            <person name="Huang M.Z."/>
            <person name="Huang L."/>
            <person name="Peng D.H."/>
            <person name="Luo Y.B."/>
            <person name="Zou S.Q."/>
            <person name="Chen S.P."/>
            <person name="Lan S."/>
            <person name="Tsai W.C."/>
            <person name="Van de Peer Y."/>
            <person name="Liu Z.J."/>
        </authorList>
    </citation>
    <scope>NUCLEOTIDE SEQUENCE [LARGE SCALE GENOMIC DNA]</scope>
    <source>
        <strain evidence="3">Lor287</strain>
    </source>
</reference>
<dbReference type="InterPro" id="IPR000008">
    <property type="entry name" value="C2_dom"/>
</dbReference>
<dbReference type="Gene3D" id="2.60.40.150">
    <property type="entry name" value="C2 domain"/>
    <property type="match status" value="1"/>
</dbReference>
<dbReference type="AlphaFoldDB" id="A0AAP0BGV4"/>
<gene>
    <name evidence="3" type="ORF">KSP39_PZI011382</name>
</gene>
<proteinExistence type="predicted"/>
<evidence type="ECO:0000256" key="1">
    <source>
        <dbReference type="SAM" id="MobiDB-lite"/>
    </source>
</evidence>
<dbReference type="CDD" id="cd04051">
    <property type="entry name" value="C2_SRC2_like"/>
    <property type="match status" value="1"/>
</dbReference>
<keyword evidence="4" id="KW-1185">Reference proteome</keyword>
<comment type="caution">
    <text evidence="3">The sequence shown here is derived from an EMBL/GenBank/DDBJ whole genome shotgun (WGS) entry which is preliminary data.</text>
</comment>
<protein>
    <recommendedName>
        <fullName evidence="2">C2 domain-containing protein</fullName>
    </recommendedName>
</protein>
<feature type="region of interest" description="Disordered" evidence="1">
    <location>
        <begin position="47"/>
        <end position="66"/>
    </location>
</feature>
<dbReference type="SUPFAM" id="SSF49562">
    <property type="entry name" value="C2 domain (Calcium/lipid-binding domain, CaLB)"/>
    <property type="match status" value="1"/>
</dbReference>
<dbReference type="InterPro" id="IPR044750">
    <property type="entry name" value="C2_SRC2/BAP"/>
</dbReference>
<dbReference type="PROSITE" id="PS50004">
    <property type="entry name" value="C2"/>
    <property type="match status" value="1"/>
</dbReference>
<dbReference type="Proteomes" id="UP001418222">
    <property type="component" value="Unassembled WGS sequence"/>
</dbReference>
<organism evidence="3 4">
    <name type="scientific">Platanthera zijinensis</name>
    <dbReference type="NCBI Taxonomy" id="2320716"/>
    <lineage>
        <taxon>Eukaryota</taxon>
        <taxon>Viridiplantae</taxon>
        <taxon>Streptophyta</taxon>
        <taxon>Embryophyta</taxon>
        <taxon>Tracheophyta</taxon>
        <taxon>Spermatophyta</taxon>
        <taxon>Magnoliopsida</taxon>
        <taxon>Liliopsida</taxon>
        <taxon>Asparagales</taxon>
        <taxon>Orchidaceae</taxon>
        <taxon>Orchidoideae</taxon>
        <taxon>Orchideae</taxon>
        <taxon>Orchidinae</taxon>
        <taxon>Platanthera</taxon>
    </lineage>
</organism>